<reference evidence="1 2" key="1">
    <citation type="journal article" date="2021" name="Microorganisms">
        <title>Acidisoma silvae sp. nov. and Acidisomacellulosilytica sp. nov., Two Acidophilic Bacteria Isolated from Decaying Wood, Hydrolyzing Cellulose and Producing Poly-3-hydroxybutyrate.</title>
        <authorList>
            <person name="Mieszkin S."/>
            <person name="Pouder E."/>
            <person name="Uroz S."/>
            <person name="Simon-Colin C."/>
            <person name="Alain K."/>
        </authorList>
    </citation>
    <scope>NUCLEOTIDE SEQUENCE [LARGE SCALE GENOMIC DNA]</scope>
    <source>
        <strain evidence="1 2">HW T5.17</strain>
    </source>
</reference>
<organism evidence="1 2">
    <name type="scientific">Acidisoma cellulosilyticum</name>
    <dbReference type="NCBI Taxonomy" id="2802395"/>
    <lineage>
        <taxon>Bacteria</taxon>
        <taxon>Pseudomonadati</taxon>
        <taxon>Pseudomonadota</taxon>
        <taxon>Alphaproteobacteria</taxon>
        <taxon>Acetobacterales</taxon>
        <taxon>Acidocellaceae</taxon>
        <taxon>Acidisoma</taxon>
    </lineage>
</organism>
<dbReference type="InterPro" id="IPR010732">
    <property type="entry name" value="T6SS_TssG-like"/>
</dbReference>
<dbReference type="PANTHER" id="PTHR35564">
    <property type="match status" value="1"/>
</dbReference>
<dbReference type="Pfam" id="PF06996">
    <property type="entry name" value="T6SS_TssG"/>
    <property type="match status" value="1"/>
</dbReference>
<comment type="caution">
    <text evidence="1">The sequence shown here is derived from an EMBL/GenBank/DDBJ whole genome shotgun (WGS) entry which is preliminary data.</text>
</comment>
<evidence type="ECO:0000313" key="2">
    <source>
        <dbReference type="Proteomes" id="UP000721844"/>
    </source>
</evidence>
<name>A0A964E425_9PROT</name>
<dbReference type="Proteomes" id="UP000721844">
    <property type="component" value="Unassembled WGS sequence"/>
</dbReference>
<sequence>MLTRLLREPQRFSFDAAVMLLMQAARQSDAGRAVRFHAPVGLAFPASDMLAIQVRPTGFAATVSPIGLTGPSGVLPGPYTEMVAAEQRKRSPALAAFLDMLAQRPIGLFAEAGIKYRPHRVAAVAKLAGRSETRDPVRAVLMALCGYGTPGLLPRLGFAPETLAYFAGHFAAHPRSAERLQAIVSDWLRQPVEIEQFAGMWLPLRDEERSALPRAQANGQATASFNQLGVDAAAGARVWDVQSRIVLHIGPLPLRSFQALLPPSRLLTRLVALVRAFLGFETEFAVNPVLAKDAVPPLVMSASGGPRLGWDSWLPSAGPRKADATEAVFEADFIEQRVH</sequence>
<dbReference type="NCBIfam" id="TIGR03347">
    <property type="entry name" value="VI_chp_1"/>
    <property type="match status" value="1"/>
</dbReference>
<evidence type="ECO:0000313" key="1">
    <source>
        <dbReference type="EMBL" id="MCB8881039.1"/>
    </source>
</evidence>
<proteinExistence type="predicted"/>
<protein>
    <submittedName>
        <fullName evidence="1">Type VI secretion system baseplate subunit TssG</fullName>
    </submittedName>
</protein>
<dbReference type="EMBL" id="JAESVA010000004">
    <property type="protein sequence ID" value="MCB8881039.1"/>
    <property type="molecule type" value="Genomic_DNA"/>
</dbReference>
<accession>A0A964E425</accession>
<dbReference type="PANTHER" id="PTHR35564:SF4">
    <property type="entry name" value="CYTOPLASMIC PROTEIN"/>
    <property type="match status" value="1"/>
</dbReference>
<dbReference type="AlphaFoldDB" id="A0A964E425"/>
<gene>
    <name evidence="1" type="primary">tssG</name>
    <name evidence="1" type="ORF">ACELLULO517_12405</name>
</gene>
<keyword evidence="2" id="KW-1185">Reference proteome</keyword>